<comment type="caution">
    <text evidence="2">The sequence shown here is derived from an EMBL/GenBank/DDBJ whole genome shotgun (WGS) entry which is preliminary data.</text>
</comment>
<accession>A0A7C8MEJ2</accession>
<evidence type="ECO:0000313" key="2">
    <source>
        <dbReference type="EMBL" id="KAF2874675.1"/>
    </source>
</evidence>
<sequence>MAEVRLTTIAGATNGEWYIKRPFTGTGVGYSSGLDVEGEGMARGAAMRWRPLFARDGAARESARSNSVVAGLQMSFERAVGGMRRGEDRRSGSSRHRGRWRARGWNWHPGERLKQGQVSRQRAAQDGGRSTRAEQRRAPEVGAGQRGRAAWGGGGGGGVRGCCCGGLGRAVVVRCCGAVEVLAAGAGAAGLQARSALSRLQQPKLKDDDPHLSALLSASSQCSSESRACC</sequence>
<evidence type="ECO:0000313" key="3">
    <source>
        <dbReference type="Proteomes" id="UP000481861"/>
    </source>
</evidence>
<keyword evidence="3" id="KW-1185">Reference proteome</keyword>
<reference evidence="2 3" key="1">
    <citation type="submission" date="2020-01" db="EMBL/GenBank/DDBJ databases">
        <authorList>
            <consortium name="DOE Joint Genome Institute"/>
            <person name="Haridas S."/>
            <person name="Albert R."/>
            <person name="Binder M."/>
            <person name="Bloem J."/>
            <person name="Labutti K."/>
            <person name="Salamov A."/>
            <person name="Andreopoulos B."/>
            <person name="Baker S.E."/>
            <person name="Barry K."/>
            <person name="Bills G."/>
            <person name="Bluhm B.H."/>
            <person name="Cannon C."/>
            <person name="Castanera R."/>
            <person name="Culley D.E."/>
            <person name="Daum C."/>
            <person name="Ezra D."/>
            <person name="Gonzalez J.B."/>
            <person name="Henrissat B."/>
            <person name="Kuo A."/>
            <person name="Liang C."/>
            <person name="Lipzen A."/>
            <person name="Lutzoni F."/>
            <person name="Magnuson J."/>
            <person name="Mondo S."/>
            <person name="Nolan M."/>
            <person name="Ohm R."/>
            <person name="Pangilinan J."/>
            <person name="Park H.-J.H."/>
            <person name="Ramirez L."/>
            <person name="Alfaro M."/>
            <person name="Sun H."/>
            <person name="Tritt A."/>
            <person name="Yoshinaga Y."/>
            <person name="Zwiers L.-H.L."/>
            <person name="Turgeon B.G."/>
            <person name="Goodwin S.B."/>
            <person name="Spatafora J.W."/>
            <person name="Crous P.W."/>
            <person name="Grigoriev I.V."/>
        </authorList>
    </citation>
    <scope>NUCLEOTIDE SEQUENCE [LARGE SCALE GENOMIC DNA]</scope>
    <source>
        <strain evidence="2 3">CBS 611.86</strain>
    </source>
</reference>
<feature type="region of interest" description="Disordered" evidence="1">
    <location>
        <begin position="82"/>
        <end position="155"/>
    </location>
</feature>
<evidence type="ECO:0000256" key="1">
    <source>
        <dbReference type="SAM" id="MobiDB-lite"/>
    </source>
</evidence>
<dbReference type="AlphaFoldDB" id="A0A7C8MEJ2"/>
<dbReference type="Proteomes" id="UP000481861">
    <property type="component" value="Unassembled WGS sequence"/>
</dbReference>
<organism evidence="2 3">
    <name type="scientific">Massariosphaeria phaeospora</name>
    <dbReference type="NCBI Taxonomy" id="100035"/>
    <lineage>
        <taxon>Eukaryota</taxon>
        <taxon>Fungi</taxon>
        <taxon>Dikarya</taxon>
        <taxon>Ascomycota</taxon>
        <taxon>Pezizomycotina</taxon>
        <taxon>Dothideomycetes</taxon>
        <taxon>Pleosporomycetidae</taxon>
        <taxon>Pleosporales</taxon>
        <taxon>Pleosporales incertae sedis</taxon>
        <taxon>Massariosphaeria</taxon>
    </lineage>
</organism>
<protein>
    <submittedName>
        <fullName evidence="2">Uncharacterized protein</fullName>
    </submittedName>
</protein>
<feature type="compositionally biased region" description="Basic and acidic residues" evidence="1">
    <location>
        <begin position="129"/>
        <end position="139"/>
    </location>
</feature>
<proteinExistence type="predicted"/>
<feature type="compositionally biased region" description="Basic residues" evidence="1">
    <location>
        <begin position="92"/>
        <end position="102"/>
    </location>
</feature>
<gene>
    <name evidence="2" type="ORF">BDV95DRAFT_296725</name>
</gene>
<dbReference type="EMBL" id="JAADJZ010000005">
    <property type="protein sequence ID" value="KAF2874675.1"/>
    <property type="molecule type" value="Genomic_DNA"/>
</dbReference>
<name>A0A7C8MEJ2_9PLEO</name>